<protein>
    <submittedName>
        <fullName evidence="9">TRAP-type C4-dicarboxylate transport system, large permease component</fullName>
    </submittedName>
</protein>
<keyword evidence="6 7" id="KW-0472">Membrane</keyword>
<feature type="transmembrane region" description="Helical" evidence="7">
    <location>
        <begin position="370"/>
        <end position="393"/>
    </location>
</feature>
<evidence type="ECO:0000256" key="6">
    <source>
        <dbReference type="ARBA" id="ARBA00023136"/>
    </source>
</evidence>
<dbReference type="PANTHER" id="PTHR33362">
    <property type="entry name" value="SIALIC ACID TRAP TRANSPORTER PERMEASE PROTEIN SIAT-RELATED"/>
    <property type="match status" value="1"/>
</dbReference>
<feature type="transmembrane region" description="Helical" evidence="7">
    <location>
        <begin position="140"/>
        <end position="166"/>
    </location>
</feature>
<feature type="transmembrane region" description="Helical" evidence="7">
    <location>
        <begin position="228"/>
        <end position="245"/>
    </location>
</feature>
<evidence type="ECO:0000256" key="5">
    <source>
        <dbReference type="ARBA" id="ARBA00022989"/>
    </source>
</evidence>
<evidence type="ECO:0000256" key="2">
    <source>
        <dbReference type="ARBA" id="ARBA00022475"/>
    </source>
</evidence>
<dbReference type="GO" id="GO:0005886">
    <property type="term" value="C:plasma membrane"/>
    <property type="evidence" value="ECO:0007669"/>
    <property type="project" value="UniProtKB-SubCell"/>
</dbReference>
<evidence type="ECO:0000256" key="7">
    <source>
        <dbReference type="SAM" id="Phobius"/>
    </source>
</evidence>
<dbReference type="PANTHER" id="PTHR33362:SF7">
    <property type="entry name" value="SLL1103 PROTEIN"/>
    <property type="match status" value="1"/>
</dbReference>
<dbReference type="InterPro" id="IPR010656">
    <property type="entry name" value="DctM"/>
</dbReference>
<keyword evidence="2" id="KW-1003">Cell membrane</keyword>
<dbReference type="Pfam" id="PF06808">
    <property type="entry name" value="DctM"/>
    <property type="match status" value="1"/>
</dbReference>
<accession>A0A1G8LBG9</accession>
<feature type="transmembrane region" description="Helical" evidence="7">
    <location>
        <begin position="425"/>
        <end position="446"/>
    </location>
</feature>
<feature type="domain" description="TRAP C4-dicarboxylate transport system permease DctM subunit" evidence="8">
    <location>
        <begin position="33"/>
        <end position="433"/>
    </location>
</feature>
<feature type="transmembrane region" description="Helical" evidence="7">
    <location>
        <begin position="265"/>
        <end position="282"/>
    </location>
</feature>
<evidence type="ECO:0000259" key="8">
    <source>
        <dbReference type="Pfam" id="PF06808"/>
    </source>
</evidence>
<evidence type="ECO:0000313" key="9">
    <source>
        <dbReference type="EMBL" id="SDI53044.1"/>
    </source>
</evidence>
<name>A0A1G8LBG9_9BACI</name>
<dbReference type="GO" id="GO:0022857">
    <property type="term" value="F:transmembrane transporter activity"/>
    <property type="evidence" value="ECO:0007669"/>
    <property type="project" value="TreeGrafter"/>
</dbReference>
<keyword evidence="3" id="KW-0997">Cell inner membrane</keyword>
<evidence type="ECO:0000256" key="4">
    <source>
        <dbReference type="ARBA" id="ARBA00022692"/>
    </source>
</evidence>
<feature type="transmembrane region" description="Helical" evidence="7">
    <location>
        <begin position="178"/>
        <end position="201"/>
    </location>
</feature>
<dbReference type="AlphaFoldDB" id="A0A1G8LBG9"/>
<reference evidence="9 10" key="1">
    <citation type="submission" date="2016-10" db="EMBL/GenBank/DDBJ databases">
        <authorList>
            <person name="de Groot N.N."/>
        </authorList>
    </citation>
    <scope>NUCLEOTIDE SEQUENCE [LARGE SCALE GENOMIC DNA]</scope>
    <source>
        <strain evidence="9 10">DSM 21771</strain>
    </source>
</reference>
<feature type="transmembrane region" description="Helical" evidence="7">
    <location>
        <begin position="46"/>
        <end position="73"/>
    </location>
</feature>
<proteinExistence type="predicted"/>
<comment type="subcellular location">
    <subcellularLocation>
        <location evidence="1">Cell inner membrane</location>
        <topology evidence="1">Multi-pass membrane protein</topology>
    </subcellularLocation>
</comment>
<dbReference type="InterPro" id="IPR004681">
    <property type="entry name" value="TRAP_DctM"/>
</dbReference>
<dbReference type="EMBL" id="FNEN01000003">
    <property type="protein sequence ID" value="SDI53044.1"/>
    <property type="molecule type" value="Genomic_DNA"/>
</dbReference>
<keyword evidence="5 7" id="KW-1133">Transmembrane helix</keyword>
<dbReference type="RefSeq" id="WP_090396434.1">
    <property type="nucleotide sequence ID" value="NZ_FNEN01000003.1"/>
</dbReference>
<evidence type="ECO:0000256" key="1">
    <source>
        <dbReference type="ARBA" id="ARBA00004429"/>
    </source>
</evidence>
<evidence type="ECO:0000256" key="3">
    <source>
        <dbReference type="ARBA" id="ARBA00022519"/>
    </source>
</evidence>
<dbReference type="OrthoDB" id="3761770at2"/>
<keyword evidence="4 7" id="KW-0812">Transmembrane</keyword>
<feature type="transmembrane region" description="Helical" evidence="7">
    <location>
        <begin position="340"/>
        <end position="358"/>
    </location>
</feature>
<feature type="transmembrane region" description="Helical" evidence="7">
    <location>
        <begin position="303"/>
        <end position="320"/>
    </location>
</feature>
<organism evidence="9 10">
    <name type="scientific">Natribacillus halophilus</name>
    <dbReference type="NCBI Taxonomy" id="549003"/>
    <lineage>
        <taxon>Bacteria</taxon>
        <taxon>Bacillati</taxon>
        <taxon>Bacillota</taxon>
        <taxon>Bacilli</taxon>
        <taxon>Bacillales</taxon>
        <taxon>Bacillaceae</taxon>
        <taxon>Natribacillus</taxon>
    </lineage>
</organism>
<keyword evidence="10" id="KW-1185">Reference proteome</keyword>
<dbReference type="Proteomes" id="UP000198853">
    <property type="component" value="Unassembled WGS sequence"/>
</dbReference>
<gene>
    <name evidence="9" type="ORF">SAMN04488123_10310</name>
</gene>
<evidence type="ECO:0000313" key="10">
    <source>
        <dbReference type="Proteomes" id="UP000198853"/>
    </source>
</evidence>
<sequence>MGIIALIIFVSALIIWSVKLRRNLGEGALVGFLAIVPLGGLEAPSLFFQGLTFASTFSVLYAAIAFVFMAYVIDKFGIVDRLLAILNSLVGKLPGAPAIMDMLGSTALGTLSGGDSGNTAATGSITGPWMLRSKWKKDNAAMTMVGNGGLASAFPPTTSMFIVLGFAPVAAAVSTGEYFLALLVAGAYQLLHRLIVIGFFVKKQNIKAFTSESLSPLSVSFKNGWTSLLLYVGAIIPLVITIGPLADWLSGIPTLGEEALDSIDIVMWIPTLMIILAFIIGRKSLPKSPHEFSAFIRKSIPRFTTIGALIFFAVASSEVLTQLGLSDNIAQIMDTVNTPAWLTVFILGIGITIIAGPLTSTGTLTAVGLVSYEILVAAGFSPLISAVVVLTFASTSAQMPPASGSIYIASGIVGAKPELIFVRLILYYALPVILIGWLIAMGILPIPGQ</sequence>